<proteinExistence type="predicted"/>
<keyword evidence="3" id="KW-1185">Reference proteome</keyword>
<dbReference type="Proteomes" id="UP001374535">
    <property type="component" value="Chromosome 10"/>
</dbReference>
<evidence type="ECO:0000313" key="3">
    <source>
        <dbReference type="Proteomes" id="UP001374535"/>
    </source>
</evidence>
<accession>A0AAQ3RKL5</accession>
<name>A0AAQ3RKL5_VIGMU</name>
<feature type="region of interest" description="Disordered" evidence="1">
    <location>
        <begin position="27"/>
        <end position="50"/>
    </location>
</feature>
<dbReference type="AlphaFoldDB" id="A0AAQ3RKL5"/>
<evidence type="ECO:0000313" key="2">
    <source>
        <dbReference type="EMBL" id="WVY95185.1"/>
    </source>
</evidence>
<dbReference type="EMBL" id="CP144691">
    <property type="protein sequence ID" value="WVY95185.1"/>
    <property type="molecule type" value="Genomic_DNA"/>
</dbReference>
<protein>
    <submittedName>
        <fullName evidence="2">Uncharacterized protein</fullName>
    </submittedName>
</protein>
<organism evidence="2 3">
    <name type="scientific">Vigna mungo</name>
    <name type="common">Black gram</name>
    <name type="synonym">Phaseolus mungo</name>
    <dbReference type="NCBI Taxonomy" id="3915"/>
    <lineage>
        <taxon>Eukaryota</taxon>
        <taxon>Viridiplantae</taxon>
        <taxon>Streptophyta</taxon>
        <taxon>Embryophyta</taxon>
        <taxon>Tracheophyta</taxon>
        <taxon>Spermatophyta</taxon>
        <taxon>Magnoliopsida</taxon>
        <taxon>eudicotyledons</taxon>
        <taxon>Gunneridae</taxon>
        <taxon>Pentapetalae</taxon>
        <taxon>rosids</taxon>
        <taxon>fabids</taxon>
        <taxon>Fabales</taxon>
        <taxon>Fabaceae</taxon>
        <taxon>Papilionoideae</taxon>
        <taxon>50 kb inversion clade</taxon>
        <taxon>NPAAA clade</taxon>
        <taxon>indigoferoid/millettioid clade</taxon>
        <taxon>Phaseoleae</taxon>
        <taxon>Vigna</taxon>
    </lineage>
</organism>
<reference evidence="2 3" key="1">
    <citation type="journal article" date="2023" name="Life. Sci Alliance">
        <title>Evolutionary insights into 3D genome organization and epigenetic landscape of Vigna mungo.</title>
        <authorList>
            <person name="Junaid A."/>
            <person name="Singh B."/>
            <person name="Bhatia S."/>
        </authorList>
    </citation>
    <scope>NUCLEOTIDE SEQUENCE [LARGE SCALE GENOMIC DNA]</scope>
    <source>
        <strain evidence="2">Urdbean</strain>
    </source>
</reference>
<evidence type="ECO:0000256" key="1">
    <source>
        <dbReference type="SAM" id="MobiDB-lite"/>
    </source>
</evidence>
<gene>
    <name evidence="2" type="ORF">V8G54_034273</name>
</gene>
<sequence length="221" mass="24303">MSVEASFAGTLPWSKLKVSGQELRPNGLDSRRVVSNEGSGSDDPGIWKQGRQSRKDFPVQRMIVTNDSVASMLDCLFGLDMLIRSCQFILWKLSLQGNSGLLHGKSYLGIVDVEGSKLTTSGNDCLYVEGACAVLPVGLLGSLLFVHRWIELSFGQLVPDIWFFILTVRIVNRRSRLGEIGPAPAALFSQEGGLNFRCVITLCQVVIFVLAFSPSKWYQSS</sequence>